<evidence type="ECO:0000256" key="1">
    <source>
        <dbReference type="SAM" id="MobiDB-lite"/>
    </source>
</evidence>
<name>A0AAP0JKX3_9MAGN</name>
<dbReference type="Gene3D" id="3.40.50.1820">
    <property type="entry name" value="alpha/beta hydrolase"/>
    <property type="match status" value="1"/>
</dbReference>
<dbReference type="InterPro" id="IPR000639">
    <property type="entry name" value="Epox_hydrolase-like"/>
</dbReference>
<dbReference type="PRINTS" id="PR00111">
    <property type="entry name" value="ABHYDROLASE"/>
</dbReference>
<dbReference type="AlphaFoldDB" id="A0AAP0JKX3"/>
<gene>
    <name evidence="3" type="ORF">Syun_014062</name>
</gene>
<dbReference type="Proteomes" id="UP001420932">
    <property type="component" value="Unassembled WGS sequence"/>
</dbReference>
<accession>A0AAP0JKX3</accession>
<evidence type="ECO:0000313" key="3">
    <source>
        <dbReference type="EMBL" id="KAK9134732.1"/>
    </source>
</evidence>
<comment type="caution">
    <text evidence="3">The sequence shown here is derived from an EMBL/GenBank/DDBJ whole genome shotgun (WGS) entry which is preliminary data.</text>
</comment>
<reference evidence="3 4" key="1">
    <citation type="submission" date="2024-01" db="EMBL/GenBank/DDBJ databases">
        <title>Genome assemblies of Stephania.</title>
        <authorList>
            <person name="Yang L."/>
        </authorList>
    </citation>
    <scope>NUCLEOTIDE SEQUENCE [LARGE SCALE GENOMIC DNA]</scope>
    <source>
        <strain evidence="3">YNDBR</strain>
        <tissue evidence="3">Leaf</tissue>
    </source>
</reference>
<dbReference type="PANTHER" id="PTHR43689">
    <property type="entry name" value="HYDROLASE"/>
    <property type="match status" value="1"/>
</dbReference>
<organism evidence="3 4">
    <name type="scientific">Stephania yunnanensis</name>
    <dbReference type="NCBI Taxonomy" id="152371"/>
    <lineage>
        <taxon>Eukaryota</taxon>
        <taxon>Viridiplantae</taxon>
        <taxon>Streptophyta</taxon>
        <taxon>Embryophyta</taxon>
        <taxon>Tracheophyta</taxon>
        <taxon>Spermatophyta</taxon>
        <taxon>Magnoliopsida</taxon>
        <taxon>Ranunculales</taxon>
        <taxon>Menispermaceae</taxon>
        <taxon>Menispermoideae</taxon>
        <taxon>Cissampelideae</taxon>
        <taxon>Stephania</taxon>
    </lineage>
</organism>
<dbReference type="Pfam" id="PF12697">
    <property type="entry name" value="Abhydrolase_6"/>
    <property type="match status" value="1"/>
</dbReference>
<sequence length="507" mass="56055">MTTTASGRGQRGPIARGDGERSGATNNNARREARTSGSGGGRQIDESRCCNSFVGSKNFEKLSRYQLCSKAAFASTSSPGEAADYSGAEQLLSGGRGKLKKRLVAGVEQDELVEPHVLAEQDSCFCDFKGVRVHYKMCHHHHHHHQNVESHEVAIGDRIPFPIVLLHGFGASAFSWGRVMRILARLTSSGVVAFDRPGFGLTSRPHDIQEQMVNPYSLSFSVLITLHFIHLLAAQKAILIGHSAGALVALDTYFEAPERVGALILVAPAVFAPLRVRSTARSKSRMDDFNGNTNIIHDDESDSPSILPHRNPFLSIWEIFSRFFTYIASSVMKLLKRMMSFTTFLYKRALTAILRSTIGLTLVRMVIDKFGVAAIRNSWHDASQITEPVIHGYTKPLRSKNWDKALVEFTVAMLTDSSSESKPPLSQRLAEITCPVLIITGDNDRLVPSWNAERLSRVIPGSCLEVIRNCGHLPHEEKVEEFVSIVQKFLQRVWGPSEEQLVQAGIA</sequence>
<feature type="domain" description="AB hydrolase-1" evidence="2">
    <location>
        <begin position="163"/>
        <end position="483"/>
    </location>
</feature>
<dbReference type="InterPro" id="IPR000073">
    <property type="entry name" value="AB_hydrolase_1"/>
</dbReference>
<dbReference type="GO" id="GO:0003824">
    <property type="term" value="F:catalytic activity"/>
    <property type="evidence" value="ECO:0007669"/>
    <property type="project" value="InterPro"/>
</dbReference>
<evidence type="ECO:0000313" key="4">
    <source>
        <dbReference type="Proteomes" id="UP001420932"/>
    </source>
</evidence>
<dbReference type="EMBL" id="JBBNAF010000006">
    <property type="protein sequence ID" value="KAK9134732.1"/>
    <property type="molecule type" value="Genomic_DNA"/>
</dbReference>
<dbReference type="SUPFAM" id="SSF53474">
    <property type="entry name" value="alpha/beta-Hydrolases"/>
    <property type="match status" value="1"/>
</dbReference>
<dbReference type="PRINTS" id="PR00412">
    <property type="entry name" value="EPOXHYDRLASE"/>
</dbReference>
<feature type="region of interest" description="Disordered" evidence="1">
    <location>
        <begin position="1"/>
        <end position="43"/>
    </location>
</feature>
<dbReference type="InterPro" id="IPR029058">
    <property type="entry name" value="AB_hydrolase_fold"/>
</dbReference>
<keyword evidence="4" id="KW-1185">Reference proteome</keyword>
<evidence type="ECO:0000259" key="2">
    <source>
        <dbReference type="Pfam" id="PF12697"/>
    </source>
</evidence>
<protein>
    <recommendedName>
        <fullName evidence="2">AB hydrolase-1 domain-containing protein</fullName>
    </recommendedName>
</protein>
<dbReference type="PANTHER" id="PTHR43689:SF1">
    <property type="entry name" value="ALPHA_BETA-HYDROLASES SUPERFAMILY PROTEIN"/>
    <property type="match status" value="1"/>
</dbReference>
<proteinExistence type="predicted"/>
<dbReference type="GO" id="GO:0009941">
    <property type="term" value="C:chloroplast envelope"/>
    <property type="evidence" value="ECO:0007669"/>
    <property type="project" value="TreeGrafter"/>
</dbReference>